<comment type="similarity">
    <text evidence="1">Belongs to the AB hydrolase superfamily. AB hydrolase 2 family.</text>
</comment>
<gene>
    <name evidence="4" type="ORF">RCO7_09665</name>
</gene>
<dbReference type="InterPro" id="IPR029058">
    <property type="entry name" value="AB_hydrolase_fold"/>
</dbReference>
<dbReference type="SUPFAM" id="SSF53474">
    <property type="entry name" value="alpha/beta-Hydrolases"/>
    <property type="match status" value="1"/>
</dbReference>
<feature type="domain" description="Phospholipase/carboxylesterase/thioesterase" evidence="3">
    <location>
        <begin position="249"/>
        <end position="309"/>
    </location>
</feature>
<evidence type="ECO:0000256" key="2">
    <source>
        <dbReference type="SAM" id="MobiDB-lite"/>
    </source>
</evidence>
<dbReference type="AlphaFoldDB" id="A0A1E1L941"/>
<reference evidence="5" key="1">
    <citation type="submission" date="2016-03" db="EMBL/GenBank/DDBJ databases">
        <authorList>
            <person name="Ploux O."/>
        </authorList>
    </citation>
    <scope>NUCLEOTIDE SEQUENCE [LARGE SCALE GENOMIC DNA]</scope>
    <source>
        <strain evidence="5">UK7</strain>
    </source>
</reference>
<accession>A0A1E1L941</accession>
<comment type="caution">
    <text evidence="4">The sequence shown here is derived from an EMBL/GenBank/DDBJ whole genome shotgun (WGS) entry which is preliminary data.</text>
</comment>
<dbReference type="Proteomes" id="UP000178129">
    <property type="component" value="Unassembled WGS sequence"/>
</dbReference>
<feature type="compositionally biased region" description="Polar residues" evidence="2">
    <location>
        <begin position="474"/>
        <end position="485"/>
    </location>
</feature>
<dbReference type="PANTHER" id="PTHR10655:SF63">
    <property type="entry name" value="PHOSPHOLIPASE_CARBOXYLESTERASE_THIOESTERASE DOMAIN-CONTAINING PROTEIN"/>
    <property type="match status" value="1"/>
</dbReference>
<sequence length="573" mass="62996">MSDRLSSPTGIATHPEPYVRLPTAIHTTTLIILHGTSQTGPQLAGLFLPSKFSLPHTVPANVLTAQVADNKFTLPECFPGCKFVFPTGASRKTTVFGGQETHAWFDITDFGDRTKGETQMIDGMRESSLYIAELVRNETELLDGKGDGKVVLAGFSQGSAVGLMLLLTGELHRSGFQPGFGGFIGLSGWLPFRRQIEDVIPVNTSRHICGRIVAGDIDTKRVAATAYIRRLLELDVANDEWRPSAHYLDAPIFLGHGKMDIKVQFQWGVEMKEALKKLDVDVSFNSYTRLHHWIDEQEMEDVAGFLGTWAVCSITFATATSNFCLEDVTRKQGESIACCTGDWVRRNAIEIQKQVAKFDAQFKEDQNAGLFALKFRDQAGDLAEKGKLKIEQLQKLETASRVVLREAGAAVDKLSGIHGPEKVLDVVKSKAEGLEPVDRKTQDHDFSLELILALEENKPEMSKVTEDDDDTTTYEANRSHGQSQAHSITAMLVSPAKRRSVADSGKIDIKGLQMVTKNKTGFKSLGSVGKTPFFDNGDNEDFKASLSSRGSTGSRGYTAYLSPDAKQELVKYI</sequence>
<dbReference type="STRING" id="914237.A0A1E1L941"/>
<dbReference type="InterPro" id="IPR050565">
    <property type="entry name" value="LYPA1-2/EST-like"/>
</dbReference>
<name>A0A1E1L941_9HELO</name>
<organism evidence="4 5">
    <name type="scientific">Rhynchosporium graminicola</name>
    <dbReference type="NCBI Taxonomy" id="2792576"/>
    <lineage>
        <taxon>Eukaryota</taxon>
        <taxon>Fungi</taxon>
        <taxon>Dikarya</taxon>
        <taxon>Ascomycota</taxon>
        <taxon>Pezizomycotina</taxon>
        <taxon>Leotiomycetes</taxon>
        <taxon>Helotiales</taxon>
        <taxon>Ploettnerulaceae</taxon>
        <taxon>Rhynchosporium</taxon>
    </lineage>
</organism>
<dbReference type="PANTHER" id="PTHR10655">
    <property type="entry name" value="LYSOPHOSPHOLIPASE-RELATED"/>
    <property type="match status" value="1"/>
</dbReference>
<feature type="region of interest" description="Disordered" evidence="2">
    <location>
        <begin position="460"/>
        <end position="485"/>
    </location>
</feature>
<evidence type="ECO:0000256" key="1">
    <source>
        <dbReference type="ARBA" id="ARBA00006499"/>
    </source>
</evidence>
<dbReference type="InterPro" id="IPR003140">
    <property type="entry name" value="PLipase/COase/thioEstase"/>
</dbReference>
<evidence type="ECO:0000259" key="3">
    <source>
        <dbReference type="Pfam" id="PF02230"/>
    </source>
</evidence>
<dbReference type="Pfam" id="PF02230">
    <property type="entry name" value="Abhydrolase_2"/>
    <property type="match status" value="2"/>
</dbReference>
<dbReference type="GO" id="GO:0005737">
    <property type="term" value="C:cytoplasm"/>
    <property type="evidence" value="ECO:0007669"/>
    <property type="project" value="TreeGrafter"/>
</dbReference>
<feature type="domain" description="Phospholipase/carboxylesterase/thioesterase" evidence="3">
    <location>
        <begin position="78"/>
        <end position="198"/>
    </location>
</feature>
<dbReference type="InParanoid" id="A0A1E1L941"/>
<evidence type="ECO:0000313" key="5">
    <source>
        <dbReference type="Proteomes" id="UP000178129"/>
    </source>
</evidence>
<proteinExistence type="inferred from homology"/>
<dbReference type="Gene3D" id="3.40.50.1820">
    <property type="entry name" value="alpha/beta hydrolase"/>
    <property type="match status" value="1"/>
</dbReference>
<dbReference type="GO" id="GO:0008474">
    <property type="term" value="F:palmitoyl-(protein) hydrolase activity"/>
    <property type="evidence" value="ECO:0007669"/>
    <property type="project" value="TreeGrafter"/>
</dbReference>
<dbReference type="GO" id="GO:0052689">
    <property type="term" value="F:carboxylic ester hydrolase activity"/>
    <property type="evidence" value="ECO:0007669"/>
    <property type="project" value="TreeGrafter"/>
</dbReference>
<dbReference type="EMBL" id="FJUW01000041">
    <property type="protein sequence ID" value="CZT07080.1"/>
    <property type="molecule type" value="Genomic_DNA"/>
</dbReference>
<evidence type="ECO:0000313" key="4">
    <source>
        <dbReference type="EMBL" id="CZT07080.1"/>
    </source>
</evidence>
<protein>
    <recommendedName>
        <fullName evidence="3">Phospholipase/carboxylesterase/thioesterase domain-containing protein</fullName>
    </recommendedName>
</protein>
<keyword evidence="5" id="KW-1185">Reference proteome</keyword>